<dbReference type="SUPFAM" id="SSF47323">
    <property type="entry name" value="Anticodon-binding domain of a subclass of class I aminoacyl-tRNA synthetases"/>
    <property type="match status" value="1"/>
</dbReference>
<evidence type="ECO:0000256" key="11">
    <source>
        <dbReference type="ARBA" id="ARBA00047469"/>
    </source>
</evidence>
<evidence type="ECO:0000256" key="3">
    <source>
        <dbReference type="ARBA" id="ARBA00005594"/>
    </source>
</evidence>
<evidence type="ECO:0000259" key="14">
    <source>
        <dbReference type="Pfam" id="PF08264"/>
    </source>
</evidence>
<dbReference type="PANTHER" id="PTHR43740">
    <property type="entry name" value="LEUCYL-TRNA SYNTHETASE"/>
    <property type="match status" value="1"/>
</dbReference>
<evidence type="ECO:0000256" key="9">
    <source>
        <dbReference type="ARBA" id="ARBA00023146"/>
    </source>
</evidence>
<dbReference type="Pfam" id="PF08264">
    <property type="entry name" value="Anticodon_1"/>
    <property type="match status" value="1"/>
</dbReference>
<dbReference type="OMA" id="DDVDWAD"/>
<evidence type="ECO:0000313" key="18">
    <source>
        <dbReference type="Proteomes" id="UP000009138"/>
    </source>
</evidence>
<evidence type="ECO:0000256" key="6">
    <source>
        <dbReference type="ARBA" id="ARBA00022741"/>
    </source>
</evidence>
<feature type="domain" description="Methionyl/Valyl/Leucyl/Isoleucyl-tRNA synthetase anticodon-binding" evidence="14">
    <location>
        <begin position="626"/>
        <end position="746"/>
    </location>
</feature>
<comment type="subcellular location">
    <subcellularLocation>
        <location evidence="2">Cytoplasm</location>
    </subcellularLocation>
    <subcellularLocation>
        <location evidence="1">Mitochondrion</location>
    </subcellularLocation>
</comment>
<evidence type="ECO:0000256" key="4">
    <source>
        <dbReference type="ARBA" id="ARBA00013164"/>
    </source>
</evidence>
<comment type="similarity">
    <text evidence="3 12">Belongs to the class-I aminoacyl-tRNA synthetase family.</text>
</comment>
<keyword evidence="6 12" id="KW-0547">Nucleotide-binding</keyword>
<evidence type="ECO:0000256" key="5">
    <source>
        <dbReference type="ARBA" id="ARBA00022598"/>
    </source>
</evidence>
<dbReference type="FunFam" id="3.40.50.620:FF:000100">
    <property type="entry name" value="probable leucine--tRNA ligase, mitochondrial"/>
    <property type="match status" value="1"/>
</dbReference>
<keyword evidence="9 12" id="KW-0030">Aminoacyl-tRNA synthetase</keyword>
<dbReference type="InParanoid" id="I1CRD3"/>
<dbReference type="PROSITE" id="PS00178">
    <property type="entry name" value="AA_TRNA_LIGASE_I"/>
    <property type="match status" value="1"/>
</dbReference>
<evidence type="ECO:0000256" key="12">
    <source>
        <dbReference type="RuleBase" id="RU363035"/>
    </source>
</evidence>
<evidence type="ECO:0000256" key="10">
    <source>
        <dbReference type="ARBA" id="ARBA00030520"/>
    </source>
</evidence>
<keyword evidence="5 12" id="KW-0436">Ligase</keyword>
<dbReference type="GO" id="GO:0004823">
    <property type="term" value="F:leucine-tRNA ligase activity"/>
    <property type="evidence" value="ECO:0007669"/>
    <property type="project" value="UniProtKB-EC"/>
</dbReference>
<dbReference type="PRINTS" id="PR00985">
    <property type="entry name" value="TRNASYNTHLEU"/>
</dbReference>
<dbReference type="Proteomes" id="UP000009138">
    <property type="component" value="Unassembled WGS sequence"/>
</dbReference>
<dbReference type="GO" id="GO:0006397">
    <property type="term" value="P:mRNA processing"/>
    <property type="evidence" value="ECO:0007669"/>
    <property type="project" value="EnsemblFungi"/>
</dbReference>
<dbReference type="InterPro" id="IPR001412">
    <property type="entry name" value="aa-tRNA-synth_I_CS"/>
</dbReference>
<dbReference type="InterPro" id="IPR025709">
    <property type="entry name" value="Leu_tRNA-synth_edit"/>
</dbReference>
<evidence type="ECO:0000313" key="17">
    <source>
        <dbReference type="EMBL" id="EIE91013.1"/>
    </source>
</evidence>
<evidence type="ECO:0000259" key="16">
    <source>
        <dbReference type="Pfam" id="PF13603"/>
    </source>
</evidence>
<evidence type="ECO:0000259" key="13">
    <source>
        <dbReference type="Pfam" id="PF00133"/>
    </source>
</evidence>
<evidence type="ECO:0000256" key="1">
    <source>
        <dbReference type="ARBA" id="ARBA00004173"/>
    </source>
</evidence>
<sequence>MFPYPSGMLHMGHVRVYAISDTIQRFRRMKGYNVLHPMGWDAFGLPAENAAIERGIHPAEWTKKNIAEVTTCDPEYYRWTQYIFLELYNAGLAYQKEAVVNWDPVDQTVLANEQVDPEGKSWRSGALVERKKLKQWFFKDLLKDIDRLENWPERVKQMQRNWIGKSKGTELLFNITSTNSMEPIKVFTSRPDTIFGVQYLVLAPEHPLIKKEILPAEHAENVLEFVEGLKKKQNMDAAEESKKGVFTGMYAQNPFTKEDIPVYVAPYVLSDYGTGAVMGVPAHDKRDFEFCQVNKVVQDIRYVVEPCIKPVDEPLDKSTPFTSEGILTELSGPYKGLKSKEAAKAILKEAQKMGVGRPATQFRLRDWLLSRQRYWGAPIPIIHCPACNVVPVPKEDLPVSLPLDVEFSGKGHSPLARKKDWVNCKCPKCQGPAKRETDTMDTFVDSSWYFMRYTDPKNTSLPFDPAKASALLPVDTYIGGVEHAILHLLYSRFISKVLLKQGAYQQSPETKPGNGEPFNILLTQVTIDQLNPKIIETGETPVITFEKMSKSKYNGVDPVAVTEECGVDPTRLHILYKAPPSEVLEWDDTSIVGMQRWLAKVLKLSQSTPKITEPLPLIKDMSKEEKELYRITNQTIKQVTDNMSTTYSFNTVISDLIKLSNSISASPITTSLPVYGHAVQSLVKMMAPMVPSTSEECWEYVGNQENSVFQQAWPSFHAEALEKDDLTCVIQINGKTRLNLTIPKEISNDINEIEKRVRESEAGQKWLAEKTIRKRILAKKGELVNFVVV</sequence>
<comment type="catalytic activity">
    <reaction evidence="11">
        <text>tRNA(Leu) + L-leucine + ATP = L-leucyl-tRNA(Leu) + AMP + diphosphate</text>
        <dbReference type="Rhea" id="RHEA:11688"/>
        <dbReference type="Rhea" id="RHEA-COMP:9613"/>
        <dbReference type="Rhea" id="RHEA-COMP:9622"/>
        <dbReference type="ChEBI" id="CHEBI:30616"/>
        <dbReference type="ChEBI" id="CHEBI:33019"/>
        <dbReference type="ChEBI" id="CHEBI:57427"/>
        <dbReference type="ChEBI" id="CHEBI:78442"/>
        <dbReference type="ChEBI" id="CHEBI:78494"/>
        <dbReference type="ChEBI" id="CHEBI:456215"/>
        <dbReference type="EC" id="6.1.1.4"/>
    </reaction>
</comment>
<accession>I1CRD3</accession>
<dbReference type="NCBIfam" id="TIGR00396">
    <property type="entry name" value="leuS_bact"/>
    <property type="match status" value="1"/>
</dbReference>
<dbReference type="Pfam" id="PF13603">
    <property type="entry name" value="tRNA-synt_1_2"/>
    <property type="match status" value="1"/>
</dbReference>
<dbReference type="Pfam" id="PF00133">
    <property type="entry name" value="tRNA-synt_1"/>
    <property type="match status" value="1"/>
</dbReference>
<dbReference type="InterPro" id="IPR009080">
    <property type="entry name" value="tRNAsynth_Ia_anticodon-bd"/>
</dbReference>
<dbReference type="InterPro" id="IPR002300">
    <property type="entry name" value="aa-tRNA-synth_Ia"/>
</dbReference>
<gene>
    <name evidence="17" type="ORF">RO3G_15724</name>
</gene>
<dbReference type="STRING" id="246409.I1CRD3"/>
<dbReference type="InterPro" id="IPR015413">
    <property type="entry name" value="Methionyl/Leucyl_tRNA_Synth"/>
</dbReference>
<feature type="domain" description="Leucyl-tRNA synthetase editing" evidence="16">
    <location>
        <begin position="160"/>
        <end position="350"/>
    </location>
</feature>
<dbReference type="GO" id="GO:0005524">
    <property type="term" value="F:ATP binding"/>
    <property type="evidence" value="ECO:0007669"/>
    <property type="project" value="UniProtKB-KW"/>
</dbReference>
<reference evidence="17 18" key="1">
    <citation type="journal article" date="2009" name="PLoS Genet.">
        <title>Genomic analysis of the basal lineage fungus Rhizopus oryzae reveals a whole-genome duplication.</title>
        <authorList>
            <person name="Ma L.-J."/>
            <person name="Ibrahim A.S."/>
            <person name="Skory C."/>
            <person name="Grabherr M.G."/>
            <person name="Burger G."/>
            <person name="Butler M."/>
            <person name="Elias M."/>
            <person name="Idnurm A."/>
            <person name="Lang B.F."/>
            <person name="Sone T."/>
            <person name="Abe A."/>
            <person name="Calvo S.E."/>
            <person name="Corrochano L.M."/>
            <person name="Engels R."/>
            <person name="Fu J."/>
            <person name="Hansberg W."/>
            <person name="Kim J.-M."/>
            <person name="Kodira C.D."/>
            <person name="Koehrsen M.J."/>
            <person name="Liu B."/>
            <person name="Miranda-Saavedra D."/>
            <person name="O'Leary S."/>
            <person name="Ortiz-Castellanos L."/>
            <person name="Poulter R."/>
            <person name="Rodriguez-Romero J."/>
            <person name="Ruiz-Herrera J."/>
            <person name="Shen Y.-Q."/>
            <person name="Zeng Q."/>
            <person name="Galagan J."/>
            <person name="Birren B.W."/>
            <person name="Cuomo C.A."/>
            <person name="Wickes B.L."/>
        </authorList>
    </citation>
    <scope>NUCLEOTIDE SEQUENCE [LARGE SCALE GENOMIC DNA]</scope>
    <source>
        <strain evidence="18">RA 99-880 / ATCC MYA-4621 / FGSC 9543 / NRRL 43880</strain>
    </source>
</reference>
<proteinExistence type="inferred from homology"/>
<dbReference type="RefSeq" id="XP_067526409.1">
    <property type="nucleotide sequence ID" value="XM_067670308.1"/>
</dbReference>
<dbReference type="SUPFAM" id="SSF50677">
    <property type="entry name" value="ValRS/IleRS/LeuRS editing domain"/>
    <property type="match status" value="1"/>
</dbReference>
<dbReference type="VEuPathDB" id="FungiDB:RO3G_15724"/>
<organism evidence="17 18">
    <name type="scientific">Rhizopus delemar (strain RA 99-880 / ATCC MYA-4621 / FGSC 9543 / NRRL 43880)</name>
    <name type="common">Mucormycosis agent</name>
    <name type="synonym">Rhizopus arrhizus var. delemar</name>
    <dbReference type="NCBI Taxonomy" id="246409"/>
    <lineage>
        <taxon>Eukaryota</taxon>
        <taxon>Fungi</taxon>
        <taxon>Fungi incertae sedis</taxon>
        <taxon>Mucoromycota</taxon>
        <taxon>Mucoromycotina</taxon>
        <taxon>Mucoromycetes</taxon>
        <taxon>Mucorales</taxon>
        <taxon>Mucorineae</taxon>
        <taxon>Rhizopodaceae</taxon>
        <taxon>Rhizopus</taxon>
    </lineage>
</organism>
<evidence type="ECO:0000256" key="8">
    <source>
        <dbReference type="ARBA" id="ARBA00022917"/>
    </source>
</evidence>
<keyword evidence="7 12" id="KW-0067">ATP-binding</keyword>
<dbReference type="GeneID" id="93622689"/>
<name>I1CRD3_RHIO9</name>
<dbReference type="GO" id="GO:0032543">
    <property type="term" value="P:mitochondrial translation"/>
    <property type="evidence" value="ECO:0007669"/>
    <property type="project" value="EnsemblFungi"/>
</dbReference>
<dbReference type="GO" id="GO:0000372">
    <property type="term" value="P:Group I intron splicing"/>
    <property type="evidence" value="ECO:0007669"/>
    <property type="project" value="EnsemblFungi"/>
</dbReference>
<dbReference type="GO" id="GO:0006429">
    <property type="term" value="P:leucyl-tRNA aminoacylation"/>
    <property type="evidence" value="ECO:0007669"/>
    <property type="project" value="EnsemblFungi"/>
</dbReference>
<dbReference type="Gene3D" id="3.40.50.620">
    <property type="entry name" value="HUPs"/>
    <property type="match status" value="2"/>
</dbReference>
<dbReference type="InterPro" id="IPR014729">
    <property type="entry name" value="Rossmann-like_a/b/a_fold"/>
</dbReference>
<dbReference type="InterPro" id="IPR002302">
    <property type="entry name" value="Leu-tRNA-ligase"/>
</dbReference>
<dbReference type="EC" id="6.1.1.4" evidence="4"/>
<keyword evidence="8 12" id="KW-0648">Protein biosynthesis</keyword>
<feature type="domain" description="Methionyl/Leucyl tRNA synthetase" evidence="15">
    <location>
        <begin position="2"/>
        <end position="115"/>
    </location>
</feature>
<dbReference type="Pfam" id="PF09334">
    <property type="entry name" value="tRNA-synt_1g"/>
    <property type="match status" value="1"/>
</dbReference>
<feature type="domain" description="Aminoacyl-tRNA synthetase class Ia" evidence="13">
    <location>
        <begin position="365"/>
        <end position="582"/>
    </location>
</feature>
<dbReference type="CDD" id="cd07958">
    <property type="entry name" value="Anticodon_Ia_Leu_BEm"/>
    <property type="match status" value="1"/>
</dbReference>
<dbReference type="GO" id="GO:0097157">
    <property type="term" value="F:pre-mRNA intronic binding"/>
    <property type="evidence" value="ECO:0007669"/>
    <property type="project" value="EnsemblFungi"/>
</dbReference>
<dbReference type="EMBL" id="CH476748">
    <property type="protein sequence ID" value="EIE91013.1"/>
    <property type="molecule type" value="Genomic_DNA"/>
</dbReference>
<dbReference type="CDD" id="cd00812">
    <property type="entry name" value="LeuRS_core"/>
    <property type="match status" value="1"/>
</dbReference>
<dbReference type="FunCoup" id="I1CRD3">
    <property type="interactions" value="405"/>
</dbReference>
<dbReference type="GO" id="GO:0002161">
    <property type="term" value="F:aminoacyl-tRNA deacylase activity"/>
    <property type="evidence" value="ECO:0007669"/>
    <property type="project" value="InterPro"/>
</dbReference>
<dbReference type="eggNOG" id="KOG0435">
    <property type="taxonomic scope" value="Eukaryota"/>
</dbReference>
<dbReference type="OrthoDB" id="15954at2759"/>
<dbReference type="AlphaFoldDB" id="I1CRD3"/>
<dbReference type="Gene3D" id="1.10.730.10">
    <property type="entry name" value="Isoleucyl-tRNA Synthetase, Domain 1"/>
    <property type="match status" value="1"/>
</dbReference>
<dbReference type="InterPro" id="IPR013155">
    <property type="entry name" value="M/V/L/I-tRNA-synth_anticd-bd"/>
</dbReference>
<keyword evidence="18" id="KW-1185">Reference proteome</keyword>
<dbReference type="PANTHER" id="PTHR43740:SF2">
    <property type="entry name" value="LEUCINE--TRNA LIGASE, MITOCHONDRIAL"/>
    <property type="match status" value="1"/>
</dbReference>
<dbReference type="InterPro" id="IPR009008">
    <property type="entry name" value="Val/Leu/Ile-tRNA-synth_edit"/>
</dbReference>
<dbReference type="GO" id="GO:0005739">
    <property type="term" value="C:mitochondrion"/>
    <property type="evidence" value="ECO:0007669"/>
    <property type="project" value="UniProtKB-SubCell"/>
</dbReference>
<protein>
    <recommendedName>
        <fullName evidence="4">leucine--tRNA ligase</fullName>
        <ecNumber evidence="4">6.1.1.4</ecNumber>
    </recommendedName>
    <alternativeName>
        <fullName evidence="10">Leucyl-tRNA synthetase</fullName>
    </alternativeName>
</protein>
<evidence type="ECO:0000259" key="15">
    <source>
        <dbReference type="Pfam" id="PF09334"/>
    </source>
</evidence>
<evidence type="ECO:0000256" key="2">
    <source>
        <dbReference type="ARBA" id="ARBA00004496"/>
    </source>
</evidence>
<dbReference type="SUPFAM" id="SSF52374">
    <property type="entry name" value="Nucleotidylyl transferase"/>
    <property type="match status" value="1"/>
</dbReference>
<evidence type="ECO:0000256" key="7">
    <source>
        <dbReference type="ARBA" id="ARBA00022840"/>
    </source>
</evidence>
<dbReference type="FunFam" id="1.10.730.10:FF:000002">
    <property type="entry name" value="Leucine--tRNA ligase"/>
    <property type="match status" value="1"/>
</dbReference>